<keyword evidence="7" id="KW-1185">Reference proteome</keyword>
<proteinExistence type="predicted"/>
<dbReference type="PANTHER" id="PTHR11649">
    <property type="entry name" value="MSS1/TRME-RELATED GTP-BINDING PROTEIN"/>
    <property type="match status" value="1"/>
</dbReference>
<name>A0A7V8SXF8_9BACT</name>
<protein>
    <submittedName>
        <fullName evidence="6">50S ribosome-binding GTPase</fullName>
    </submittedName>
</protein>
<dbReference type="PROSITE" id="PS51706">
    <property type="entry name" value="G_ENGB"/>
    <property type="match status" value="1"/>
</dbReference>
<keyword evidence="4" id="KW-0342">GTP-binding</keyword>
<feature type="non-terminal residue" evidence="6">
    <location>
        <position position="80"/>
    </location>
</feature>
<evidence type="ECO:0000256" key="4">
    <source>
        <dbReference type="ARBA" id="ARBA00023134"/>
    </source>
</evidence>
<reference evidence="6" key="1">
    <citation type="submission" date="2020-06" db="EMBL/GenBank/DDBJ databases">
        <title>Legume-microbial interactions unlock mineral nutrients during tropical forest succession.</title>
        <authorList>
            <person name="Epihov D.Z."/>
        </authorList>
    </citation>
    <scope>NUCLEOTIDE SEQUENCE [LARGE SCALE GENOMIC DNA]</scope>
    <source>
        <strain evidence="6">Pan2503</strain>
    </source>
</reference>
<dbReference type="GO" id="GO:0005525">
    <property type="term" value="F:GTP binding"/>
    <property type="evidence" value="ECO:0007669"/>
    <property type="project" value="UniProtKB-KW"/>
</dbReference>
<dbReference type="Pfam" id="PF01926">
    <property type="entry name" value="MMR_HSR1"/>
    <property type="match status" value="1"/>
</dbReference>
<dbReference type="GO" id="GO:0046872">
    <property type="term" value="F:metal ion binding"/>
    <property type="evidence" value="ECO:0007669"/>
    <property type="project" value="UniProtKB-KW"/>
</dbReference>
<evidence type="ECO:0000313" key="7">
    <source>
        <dbReference type="Proteomes" id="UP000567293"/>
    </source>
</evidence>
<evidence type="ECO:0000313" key="6">
    <source>
        <dbReference type="EMBL" id="MBA0086280.1"/>
    </source>
</evidence>
<dbReference type="PANTHER" id="PTHR11649:SF13">
    <property type="entry name" value="ENGB-TYPE G DOMAIN-CONTAINING PROTEIN"/>
    <property type="match status" value="1"/>
</dbReference>
<dbReference type="Proteomes" id="UP000567293">
    <property type="component" value="Unassembled WGS sequence"/>
</dbReference>
<comment type="caution">
    <text evidence="6">The sequence shown here is derived from an EMBL/GenBank/DDBJ whole genome shotgun (WGS) entry which is preliminary data.</text>
</comment>
<evidence type="ECO:0000256" key="3">
    <source>
        <dbReference type="ARBA" id="ARBA00022842"/>
    </source>
</evidence>
<dbReference type="SUPFAM" id="SSF52540">
    <property type="entry name" value="P-loop containing nucleoside triphosphate hydrolases"/>
    <property type="match status" value="1"/>
</dbReference>
<gene>
    <name evidence="6" type="ORF">HRJ53_14950</name>
</gene>
<accession>A0A7V8SXF8</accession>
<dbReference type="Gene3D" id="3.40.50.300">
    <property type="entry name" value="P-loop containing nucleotide triphosphate hydrolases"/>
    <property type="match status" value="1"/>
</dbReference>
<evidence type="ECO:0000256" key="1">
    <source>
        <dbReference type="ARBA" id="ARBA00022723"/>
    </source>
</evidence>
<keyword evidence="1" id="KW-0479">Metal-binding</keyword>
<keyword evidence="3" id="KW-0460">Magnesium</keyword>
<dbReference type="InterPro" id="IPR030393">
    <property type="entry name" value="G_ENGB_dom"/>
</dbReference>
<evidence type="ECO:0000256" key="2">
    <source>
        <dbReference type="ARBA" id="ARBA00022741"/>
    </source>
</evidence>
<dbReference type="PRINTS" id="PR00326">
    <property type="entry name" value="GTP1OBG"/>
</dbReference>
<dbReference type="InterPro" id="IPR027417">
    <property type="entry name" value="P-loop_NTPase"/>
</dbReference>
<feature type="domain" description="EngB-type G" evidence="5">
    <location>
        <begin position="22"/>
        <end position="80"/>
    </location>
</feature>
<keyword evidence="2" id="KW-0547">Nucleotide-binding</keyword>
<organism evidence="6 7">
    <name type="scientific">Candidatus Acidiferrum panamense</name>
    <dbReference type="NCBI Taxonomy" id="2741543"/>
    <lineage>
        <taxon>Bacteria</taxon>
        <taxon>Pseudomonadati</taxon>
        <taxon>Acidobacteriota</taxon>
        <taxon>Terriglobia</taxon>
        <taxon>Candidatus Acidiferrales</taxon>
        <taxon>Candidatus Acidiferrum</taxon>
    </lineage>
</organism>
<sequence>MSCLKAEFIVSSASPATFPADRLPEIAFLGRSNVGKSSLLNALTRHRGLAFTSNTPGRTQTINFYRIDDALYLVDLPGYG</sequence>
<dbReference type="AlphaFoldDB" id="A0A7V8SXF8"/>
<dbReference type="EMBL" id="JACDQQ010001433">
    <property type="protein sequence ID" value="MBA0086280.1"/>
    <property type="molecule type" value="Genomic_DNA"/>
</dbReference>
<dbReference type="InterPro" id="IPR006073">
    <property type="entry name" value="GTP-bd"/>
</dbReference>
<evidence type="ECO:0000259" key="5">
    <source>
        <dbReference type="PROSITE" id="PS51706"/>
    </source>
</evidence>